<dbReference type="OrthoDB" id="10622035at2759"/>
<evidence type="ECO:0000313" key="2">
    <source>
        <dbReference type="Proteomes" id="UP000267096"/>
    </source>
</evidence>
<dbReference type="EMBL" id="UYRR01027166">
    <property type="protein sequence ID" value="VDK37439.1"/>
    <property type="molecule type" value="Genomic_DNA"/>
</dbReference>
<dbReference type="Proteomes" id="UP000267096">
    <property type="component" value="Unassembled WGS sequence"/>
</dbReference>
<name>A0A3P6PN47_ANISI</name>
<reference evidence="1 2" key="1">
    <citation type="submission" date="2018-11" db="EMBL/GenBank/DDBJ databases">
        <authorList>
            <consortium name="Pathogen Informatics"/>
        </authorList>
    </citation>
    <scope>NUCLEOTIDE SEQUENCE [LARGE SCALE GENOMIC DNA]</scope>
</reference>
<proteinExistence type="predicted"/>
<organism evidence="1 2">
    <name type="scientific">Anisakis simplex</name>
    <name type="common">Herring worm</name>
    <dbReference type="NCBI Taxonomy" id="6269"/>
    <lineage>
        <taxon>Eukaryota</taxon>
        <taxon>Metazoa</taxon>
        <taxon>Ecdysozoa</taxon>
        <taxon>Nematoda</taxon>
        <taxon>Chromadorea</taxon>
        <taxon>Rhabditida</taxon>
        <taxon>Spirurina</taxon>
        <taxon>Ascaridomorpha</taxon>
        <taxon>Ascaridoidea</taxon>
        <taxon>Anisakidae</taxon>
        <taxon>Anisakis</taxon>
        <taxon>Anisakis simplex complex</taxon>
    </lineage>
</organism>
<dbReference type="AlphaFoldDB" id="A0A3P6PN47"/>
<keyword evidence="2" id="KW-1185">Reference proteome</keyword>
<accession>A0A3P6PN47</accession>
<sequence length="63" mass="7272">MLRLDRIALFKDCCLALPTRRYRVHDSSVLASNTQQSYFVALEKQWDLKLPVAARKANISVIH</sequence>
<gene>
    <name evidence="1" type="ORF">ASIM_LOCUS9176</name>
</gene>
<protein>
    <submittedName>
        <fullName evidence="1">Uncharacterized protein</fullName>
    </submittedName>
</protein>
<evidence type="ECO:0000313" key="1">
    <source>
        <dbReference type="EMBL" id="VDK37439.1"/>
    </source>
</evidence>